<dbReference type="AlphaFoldDB" id="A0A9D4YTB4"/>
<organism evidence="1 2">
    <name type="scientific">Chlorella vulgaris</name>
    <name type="common">Green alga</name>
    <dbReference type="NCBI Taxonomy" id="3077"/>
    <lineage>
        <taxon>Eukaryota</taxon>
        <taxon>Viridiplantae</taxon>
        <taxon>Chlorophyta</taxon>
        <taxon>core chlorophytes</taxon>
        <taxon>Trebouxiophyceae</taxon>
        <taxon>Chlorellales</taxon>
        <taxon>Chlorellaceae</taxon>
        <taxon>Chlorella clade</taxon>
        <taxon>Chlorella</taxon>
    </lineage>
</organism>
<reference evidence="1" key="2">
    <citation type="submission" date="2020-11" db="EMBL/GenBank/DDBJ databases">
        <authorList>
            <person name="Cecchin M."/>
            <person name="Marcolungo L."/>
            <person name="Rossato M."/>
            <person name="Girolomoni L."/>
            <person name="Cosentino E."/>
            <person name="Cuine S."/>
            <person name="Li-Beisson Y."/>
            <person name="Delledonne M."/>
            <person name="Ballottari M."/>
        </authorList>
    </citation>
    <scope>NUCLEOTIDE SEQUENCE</scope>
    <source>
        <strain evidence="1">211/11P</strain>
        <tissue evidence="1">Whole cell</tissue>
    </source>
</reference>
<name>A0A9D4YTB4_CHLVU</name>
<comment type="caution">
    <text evidence="1">The sequence shown here is derived from an EMBL/GenBank/DDBJ whole genome shotgun (WGS) entry which is preliminary data.</text>
</comment>
<proteinExistence type="predicted"/>
<dbReference type="Proteomes" id="UP001055712">
    <property type="component" value="Unassembled WGS sequence"/>
</dbReference>
<dbReference type="EMBL" id="SIDB01000012">
    <property type="protein sequence ID" value="KAI3425077.1"/>
    <property type="molecule type" value="Genomic_DNA"/>
</dbReference>
<accession>A0A9D4YTB4</accession>
<evidence type="ECO:0000313" key="2">
    <source>
        <dbReference type="Proteomes" id="UP001055712"/>
    </source>
</evidence>
<sequence>MSSLGALQQIVQTARPIQPALAAAQCRHPTRPASLRKLCADFTEPCVELLVASTSSGMPCCILPRGNPAARDAQAHGLFRLLDLTGLNERTVVDRLAAVEGHVANTCSACPLQDGQQQPSPLVYCPELSCFLERCLELAQMQKQLGLAPTVLLLQIVSRLNYSADESLRANFSRYYLHLQVELGSAVELHSEAITPQVALAVFEAWARLGALPMHSRPFGLAVRDHIKAGRFTSAEMARMLAAKAKLRVARSSYRPCQYDIADICNSLLSSGLPKLATSHLSSVAASLGAFPWPVYQCVLPLLEAVAQEGVRRQAAGEMSPAASSALVATALGSAAALNLRFGAELEAKVAGWQNQARLATGGNILGFASAGASTAEEPAYSR</sequence>
<gene>
    <name evidence="1" type="ORF">D9Q98_008455</name>
</gene>
<reference evidence="1" key="1">
    <citation type="journal article" date="2019" name="Plant J.">
        <title>Chlorella vulgaris genome assembly and annotation reveals the molecular basis for metabolic acclimation to high light conditions.</title>
        <authorList>
            <person name="Cecchin M."/>
            <person name="Marcolungo L."/>
            <person name="Rossato M."/>
            <person name="Girolomoni L."/>
            <person name="Cosentino E."/>
            <person name="Cuine S."/>
            <person name="Li-Beisson Y."/>
            <person name="Delledonne M."/>
            <person name="Ballottari M."/>
        </authorList>
    </citation>
    <scope>NUCLEOTIDE SEQUENCE</scope>
    <source>
        <strain evidence="1">211/11P</strain>
    </source>
</reference>
<evidence type="ECO:0000313" key="1">
    <source>
        <dbReference type="EMBL" id="KAI3425077.1"/>
    </source>
</evidence>
<protein>
    <submittedName>
        <fullName evidence="1">Uncharacterized protein</fullName>
    </submittedName>
</protein>
<keyword evidence="2" id="KW-1185">Reference proteome</keyword>